<feature type="region of interest" description="Disordered" evidence="1">
    <location>
        <begin position="673"/>
        <end position="696"/>
    </location>
</feature>
<evidence type="ECO:0000256" key="1">
    <source>
        <dbReference type="SAM" id="MobiDB-lite"/>
    </source>
</evidence>
<dbReference type="Proteomes" id="UP000028545">
    <property type="component" value="Unassembled WGS sequence"/>
</dbReference>
<evidence type="ECO:0000259" key="2">
    <source>
        <dbReference type="Pfam" id="PF12708"/>
    </source>
</evidence>
<dbReference type="InterPro" id="IPR039279">
    <property type="entry name" value="QRT3-like"/>
</dbReference>
<evidence type="ECO:0000313" key="4">
    <source>
        <dbReference type="Proteomes" id="UP000028545"/>
    </source>
</evidence>
<feature type="compositionally biased region" description="Polar residues" evidence="1">
    <location>
        <begin position="1342"/>
        <end position="1355"/>
    </location>
</feature>
<protein>
    <recommendedName>
        <fullName evidence="2">Rhamnogalacturonase A/B/Epimerase-like pectate lyase domain-containing protein</fullName>
    </recommendedName>
</protein>
<sequence>MAPFWRKDTASTPNRVIDIWPEVVFLEYNCFYMRDICKNSENWFATPKGMARVPRYRFGYDFNTGKSNSFRSAQRRSASCPSSWKRNHVCPETDQLEVMRHDGQWPHNDLEPNTNVNQIRSRMVNGRLESSQLRYTCDEFPPATWIEGGSGFDSVEARAIAAETRCAAFRCGKGVKSEQNWQATAHLKLQHELKAVVDRRHRQFPFYQAKDSVALFMFRTTNVANGYAAKIYTYKDASQSGQVHDPVTVSQAKRAAAAGNETAEREAFWEWADTVTMEELVAMGPSRVREDRVFANVTICEVESLYDASGAWMNFVGADLSGPMSPRPRHETTKKARDIDVTTDQSVAPLAKTASSSDLARARAIVEEAILKSAELNTARLEHPLRNKYSLHPGTVIGGSIARRHRRDEVETVPPLLKITDEIAAAAALVSEADALKLSGNIIKRRIAPYADDTKAIKAAINDQKQCSEKCDCSTIKNAIVYFPPGNYRVSSTIPVPFGTQIIGDANSRPTIVATRNFIGLGVLSVNEYTGGGTGPDGLDQQWYVNTANFYRQLRNVVIDITQTRAVQKVAGLHYQVAQATSIQNVEIIAAPGSTQMGIFAENGSGGVISDITFRGGQFGIYGGNQQFTAQRLQFIGCDTGVRIIWDWGWIWKSITMTNVRVGFQLLTEKQSSNTKRQTVPGKASEGNEKPGSGSSSVIIEHVNFQGIGKAVADTSGATLLQASGTIDYWALGPVHGAAGTRDFSRGGKIGSFRRVNGLLDDQGNYFERAKPQYEDRALGDFVQIRDVGAKGDGVTDDTAAFQSALYASQGKILFVDAGSNPKVMVRVGSPGNVGDVEMQDLIFTNRGATAGLILLEWNIRAASPGSAGLWDCHVRIGGATGTELTPDECPALRSGIAPGCNAGSLMMYITLTASGYFENMWLWVADHDIDDPDLVDANNTMVQKSVYFARGLLVESVEPTWLYGTSSEHAVFYQYNFHRSRNIFAGMIQTESPYYQPTPPPPAPFEDAVGKVVGDPSYVCQADDEFSGCDESWAVIMRECANIFVAGAGLYSWFSTYTQECIDEHACQKALMLLDDNFSGVRFQNLITIGAKYMAIMDGVGINATDYLNVESHPRWSQISVLDVQSNGAQYDEKIWIDPKIWDMEQPAFTCSPPCLVNIPPWTKATRVVNYPKITVSDGDWTTTVTAPPVTITQLLFEVVTLARGGGNRRRAVQDFTPFWPKPATTPYWPPITFTDRQGNIATTAAAVAFPAPPDSIGPDAPPPEAGQWPKRWIEPWDGLIDDPFVQPCYWTDFGCFPDPFRDYNPAPDPGDDFDENWEDASVTCPAPSSTTTASKTTVTQEPEPSPTETWEKATNGQLSAASNSFCRSLGDEGVVLRVPAGRSSQVISRNYEPPANGQWPINIDVSLEIRNGCEFTVNYNQCMRYLKVPIDSCDCGGINGKQGGWVANRCYTWRIDPQTF</sequence>
<name>A0A084G2W0_PSEDA</name>
<dbReference type="PANTHER" id="PTHR33928">
    <property type="entry name" value="POLYGALACTURONASE QRT3"/>
    <property type="match status" value="1"/>
</dbReference>
<accession>A0A084G2W0</accession>
<gene>
    <name evidence="3" type="ORF">SAPIO_CDS6833</name>
</gene>
<keyword evidence="4" id="KW-1185">Reference proteome</keyword>
<dbReference type="Gene3D" id="2.160.20.10">
    <property type="entry name" value="Single-stranded right-handed beta-helix, Pectin lyase-like"/>
    <property type="match status" value="3"/>
</dbReference>
<feature type="region of interest" description="Disordered" evidence="1">
    <location>
        <begin position="1325"/>
        <end position="1355"/>
    </location>
</feature>
<dbReference type="EMBL" id="JOWA01000108">
    <property type="protein sequence ID" value="KEZ41672.1"/>
    <property type="molecule type" value="Genomic_DNA"/>
</dbReference>
<proteinExistence type="predicted"/>
<dbReference type="RefSeq" id="XP_016641471.1">
    <property type="nucleotide sequence ID" value="XM_016788834.1"/>
</dbReference>
<dbReference type="Pfam" id="PF12708">
    <property type="entry name" value="Pect-lyase_RHGA_epim"/>
    <property type="match status" value="1"/>
</dbReference>
<organism evidence="3 4">
    <name type="scientific">Pseudallescheria apiosperma</name>
    <name type="common">Scedosporium apiospermum</name>
    <dbReference type="NCBI Taxonomy" id="563466"/>
    <lineage>
        <taxon>Eukaryota</taxon>
        <taxon>Fungi</taxon>
        <taxon>Dikarya</taxon>
        <taxon>Ascomycota</taxon>
        <taxon>Pezizomycotina</taxon>
        <taxon>Sordariomycetes</taxon>
        <taxon>Hypocreomycetidae</taxon>
        <taxon>Microascales</taxon>
        <taxon>Microascaceae</taxon>
        <taxon>Scedosporium</taxon>
    </lineage>
</organism>
<dbReference type="VEuPathDB" id="FungiDB:SAPIO_CDS6833"/>
<dbReference type="PANTHER" id="PTHR33928:SF2">
    <property type="entry name" value="PECTATE LYASE SUPERFAMILY PROTEIN DOMAIN-CONTAINING PROTEIN-RELATED"/>
    <property type="match status" value="1"/>
</dbReference>
<evidence type="ECO:0000313" key="3">
    <source>
        <dbReference type="EMBL" id="KEZ41672.1"/>
    </source>
</evidence>
<dbReference type="KEGG" id="sapo:SAPIO_CDS6833"/>
<feature type="compositionally biased region" description="Low complexity" evidence="1">
    <location>
        <begin position="1325"/>
        <end position="1341"/>
    </location>
</feature>
<dbReference type="SUPFAM" id="SSF51126">
    <property type="entry name" value="Pectin lyase-like"/>
    <property type="match status" value="2"/>
</dbReference>
<reference evidence="3 4" key="1">
    <citation type="journal article" date="2014" name="Genome Announc.">
        <title>Draft genome sequence of the pathogenic fungus Scedosporium apiospermum.</title>
        <authorList>
            <person name="Vandeputte P."/>
            <person name="Ghamrawi S."/>
            <person name="Rechenmann M."/>
            <person name="Iltis A."/>
            <person name="Giraud S."/>
            <person name="Fleury M."/>
            <person name="Thornton C."/>
            <person name="Delhaes L."/>
            <person name="Meyer W."/>
            <person name="Papon N."/>
            <person name="Bouchara J.P."/>
        </authorList>
    </citation>
    <scope>NUCLEOTIDE SEQUENCE [LARGE SCALE GENOMIC DNA]</scope>
    <source>
        <strain evidence="3 4">IHEM 14462</strain>
    </source>
</reference>
<dbReference type="CDD" id="cd23668">
    <property type="entry name" value="GH55_beta13glucanase-like"/>
    <property type="match status" value="1"/>
</dbReference>
<comment type="caution">
    <text evidence="3">The sequence shown here is derived from an EMBL/GenBank/DDBJ whole genome shotgun (WGS) entry which is preliminary data.</text>
</comment>
<feature type="domain" description="Rhamnogalacturonase A/B/Epimerase-like pectate lyase" evidence="2">
    <location>
        <begin position="451"/>
        <end position="664"/>
    </location>
</feature>
<dbReference type="GO" id="GO:0004650">
    <property type="term" value="F:polygalacturonase activity"/>
    <property type="evidence" value="ECO:0007669"/>
    <property type="project" value="InterPro"/>
</dbReference>
<dbReference type="InterPro" id="IPR024535">
    <property type="entry name" value="RHGA/B-epi-like_pectate_lyase"/>
</dbReference>
<dbReference type="HOGENOM" id="CLU_002540_0_2_1"/>
<dbReference type="InterPro" id="IPR012334">
    <property type="entry name" value="Pectin_lyas_fold"/>
</dbReference>
<dbReference type="OMA" id="TPKECPP"/>
<dbReference type="InterPro" id="IPR011050">
    <property type="entry name" value="Pectin_lyase_fold/virulence"/>
</dbReference>
<dbReference type="OrthoDB" id="1046782at2759"/>
<dbReference type="GeneID" id="27725905"/>